<dbReference type="PANTHER" id="PTHR14503:SF4">
    <property type="entry name" value="LARGE RIBOSOMAL SUBUNIT PROTEIN BL34M"/>
    <property type="match status" value="1"/>
</dbReference>
<name>G8Y1X4_PICSO</name>
<proteinExistence type="inferred from homology"/>
<evidence type="ECO:0000313" key="6">
    <source>
        <dbReference type="Proteomes" id="UP000005222"/>
    </source>
</evidence>
<dbReference type="GO" id="GO:0003735">
    <property type="term" value="F:structural constituent of ribosome"/>
    <property type="evidence" value="ECO:0007669"/>
    <property type="project" value="InterPro"/>
</dbReference>
<dbReference type="InterPro" id="IPR000271">
    <property type="entry name" value="Ribosomal_bL34"/>
</dbReference>
<keyword evidence="2" id="KW-0689">Ribosomal protein</keyword>
<evidence type="ECO:0000256" key="3">
    <source>
        <dbReference type="ARBA" id="ARBA00023274"/>
    </source>
</evidence>
<comment type="similarity">
    <text evidence="1">Belongs to the bacterial ribosomal protein bL34 family.</text>
</comment>
<dbReference type="Gene3D" id="1.10.287.3980">
    <property type="match status" value="1"/>
</dbReference>
<dbReference type="HAMAP" id="MF_00391">
    <property type="entry name" value="Ribosomal_bL34"/>
    <property type="match status" value="1"/>
</dbReference>
<evidence type="ECO:0000256" key="1">
    <source>
        <dbReference type="ARBA" id="ARBA00010111"/>
    </source>
</evidence>
<keyword evidence="3" id="KW-0687">Ribonucleoprotein</keyword>
<evidence type="ECO:0000313" key="5">
    <source>
        <dbReference type="EMBL" id="CCE86827.1"/>
    </source>
</evidence>
<evidence type="ECO:0000256" key="4">
    <source>
        <dbReference type="ARBA" id="ARBA00035274"/>
    </source>
</evidence>
<dbReference type="NCBIfam" id="TIGR01030">
    <property type="entry name" value="rpmH_bact"/>
    <property type="match status" value="1"/>
</dbReference>
<dbReference type="Pfam" id="PF00468">
    <property type="entry name" value="Ribosomal_L34"/>
    <property type="match status" value="1"/>
</dbReference>
<dbReference type="FunFam" id="1.10.287.3980:FF:000001">
    <property type="entry name" value="Mitochondrial ribosomal protein L34"/>
    <property type="match status" value="1"/>
</dbReference>
<dbReference type="PANTHER" id="PTHR14503">
    <property type="entry name" value="MITOCHONDRIAL RIBOSOMAL PROTEIN 34 FAMILY MEMBER"/>
    <property type="match status" value="1"/>
</dbReference>
<protein>
    <recommendedName>
        <fullName evidence="4">Large ribosomal subunit protein bL34m</fullName>
    </recommendedName>
</protein>
<evidence type="ECO:0000256" key="2">
    <source>
        <dbReference type="ARBA" id="ARBA00022980"/>
    </source>
</evidence>
<sequence length="117" mass="13387">MFWNVGIRIGRGLPTAMGGGSRQISFLSRPVVNNNIRSIEQGLMNKATITDTGIFNFLRVSPLFGAMQKRFKSLGNSYQPSTIKRKRTFGFLARLRTRNGRKILARRRAKGRWYLTH</sequence>
<reference evidence="5 6" key="1">
    <citation type="journal article" date="2012" name="G3 (Bethesda)">
        <title>Pichia sorbitophila, an interspecies yeast hybrid reveals early steps of genome resolution following polyploidization.</title>
        <authorList>
            <person name="Leh Louis V."/>
            <person name="Despons L."/>
            <person name="Friedrich A."/>
            <person name="Martin T."/>
            <person name="Durrens P."/>
            <person name="Casaregola S."/>
            <person name="Neuveglise C."/>
            <person name="Fairhead C."/>
            <person name="Marck C."/>
            <person name="Cruz J.A."/>
            <person name="Straub M.L."/>
            <person name="Kugler V."/>
            <person name="Sacerdot C."/>
            <person name="Uzunov Z."/>
            <person name="Thierry A."/>
            <person name="Weiss S."/>
            <person name="Bleykasten C."/>
            <person name="De Montigny J."/>
            <person name="Jacques N."/>
            <person name="Jung P."/>
            <person name="Lemaire M."/>
            <person name="Mallet S."/>
            <person name="Morel G."/>
            <person name="Richard G.F."/>
            <person name="Sarkar A."/>
            <person name="Savel G."/>
            <person name="Schacherer J."/>
            <person name="Seret M.L."/>
            <person name="Talla E."/>
            <person name="Samson G."/>
            <person name="Jubin C."/>
            <person name="Poulain J."/>
            <person name="Vacherie B."/>
            <person name="Barbe V."/>
            <person name="Pelletier E."/>
            <person name="Sherman D.J."/>
            <person name="Westhof E."/>
            <person name="Weissenbach J."/>
            <person name="Baret P.V."/>
            <person name="Wincker P."/>
            <person name="Gaillardin C."/>
            <person name="Dujon B."/>
            <person name="Souciet J.L."/>
        </authorList>
    </citation>
    <scope>NUCLEOTIDE SEQUENCE [LARGE SCALE GENOMIC DNA]</scope>
    <source>
        <strain evidence="6">ATCC MYA-4447 / BCRC 22081 / CBS 7064 / NBRC 10061 / NRRL Y-12695</strain>
    </source>
</reference>
<dbReference type="GO" id="GO:0005762">
    <property type="term" value="C:mitochondrial large ribosomal subunit"/>
    <property type="evidence" value="ECO:0007669"/>
    <property type="project" value="TreeGrafter"/>
</dbReference>
<dbReference type="HOGENOM" id="CLU_129938_0_1_1"/>
<accession>G8Y1X4</accession>
<dbReference type="GO" id="GO:0006412">
    <property type="term" value="P:translation"/>
    <property type="evidence" value="ECO:0007669"/>
    <property type="project" value="InterPro"/>
</dbReference>
<gene>
    <name evidence="5" type="primary">Piso0_005341</name>
    <name evidence="5" type="ORF">GNLVRS01_PISO0N13015g</name>
</gene>
<dbReference type="AlphaFoldDB" id="G8Y1X4"/>
<dbReference type="EMBL" id="FO082046">
    <property type="protein sequence ID" value="CCE86827.1"/>
    <property type="molecule type" value="Genomic_DNA"/>
</dbReference>
<dbReference type="Proteomes" id="UP000005222">
    <property type="component" value="Chromosome N"/>
</dbReference>
<dbReference type="InParanoid" id="G8Y1X4"/>
<organism evidence="5 6">
    <name type="scientific">Pichia sorbitophila (strain ATCC MYA-4447 / BCRC 22081 / CBS 7064 / NBRC 10061 / NRRL Y-12695)</name>
    <name type="common">Hybrid yeast</name>
    <dbReference type="NCBI Taxonomy" id="559304"/>
    <lineage>
        <taxon>Eukaryota</taxon>
        <taxon>Fungi</taxon>
        <taxon>Dikarya</taxon>
        <taxon>Ascomycota</taxon>
        <taxon>Saccharomycotina</taxon>
        <taxon>Pichiomycetes</taxon>
        <taxon>Debaryomycetaceae</taxon>
        <taxon>Millerozyma</taxon>
    </lineage>
</organism>
<dbReference type="OrthoDB" id="431691at2759"/>
<keyword evidence="6" id="KW-1185">Reference proteome</keyword>
<dbReference type="eggNOG" id="KOG4612">
    <property type="taxonomic scope" value="Eukaryota"/>
</dbReference>
<dbReference type="STRING" id="559304.G8Y1X4"/>